<reference evidence="1 2" key="1">
    <citation type="submission" date="2020-08" db="EMBL/GenBank/DDBJ databases">
        <authorList>
            <person name="Canfield G.S."/>
            <person name="Duerkop B.A."/>
        </authorList>
    </citation>
    <scope>NUCLEOTIDE SEQUENCE [LARGE SCALE GENOMIC DNA]</scope>
</reference>
<keyword evidence="2" id="KW-1185">Reference proteome</keyword>
<name>A0A7L7SMZ6_9CAUD</name>
<protein>
    <submittedName>
        <fullName evidence="1">Uncharacterized protein</fullName>
    </submittedName>
</protein>
<evidence type="ECO:0000313" key="2">
    <source>
        <dbReference type="Proteomes" id="UP000516647"/>
    </source>
</evidence>
<dbReference type="EMBL" id="MT939241">
    <property type="protein sequence ID" value="QOC57600.1"/>
    <property type="molecule type" value="Genomic_DNA"/>
</dbReference>
<dbReference type="Proteomes" id="UP000516647">
    <property type="component" value="Segment"/>
</dbReference>
<evidence type="ECO:0000313" key="1">
    <source>
        <dbReference type="EMBL" id="QOC57600.1"/>
    </source>
</evidence>
<sequence>MKVGTKVKILRELDDVYCKDCEGVIISINQYGGEILIFKVEFINNKGEKDVCLFFDQELEELK</sequence>
<proteinExistence type="predicted"/>
<gene>
    <name evidence="1" type="ORF">phi9183_ORF107</name>
</gene>
<organism evidence="1 2">
    <name type="scientific">Enterococcus phage 9183</name>
    <dbReference type="NCBI Taxonomy" id="2763102"/>
    <lineage>
        <taxon>Viruses</taxon>
        <taxon>Duplodnaviria</taxon>
        <taxon>Heunggongvirae</taxon>
        <taxon>Uroviricota</taxon>
        <taxon>Caudoviricetes</taxon>
        <taxon>Andrewesvirinae</taxon>
        <taxon>Denvervirus</taxon>
        <taxon>Denvervirus dv9183</taxon>
    </lineage>
</organism>
<accession>A0A7L7SMZ6</accession>